<organism evidence="3 4">
    <name type="scientific">Natranaerobius trueperi</name>
    <dbReference type="NCBI Taxonomy" id="759412"/>
    <lineage>
        <taxon>Bacteria</taxon>
        <taxon>Bacillati</taxon>
        <taxon>Bacillota</taxon>
        <taxon>Clostridia</taxon>
        <taxon>Natranaerobiales</taxon>
        <taxon>Natranaerobiaceae</taxon>
        <taxon>Natranaerobius</taxon>
    </lineage>
</organism>
<protein>
    <recommendedName>
        <fullName evidence="2">DUF4367 domain-containing protein</fullName>
    </recommendedName>
</protein>
<keyword evidence="1" id="KW-0472">Membrane</keyword>
<sequence>MTEQDNFEKLLADIERHRGKKKLNKVGKTLVSIVVFFVIINSFGFFDNQITALRSTFFEIISQEGSQVQYGWLSEELDEELKIDKLILPNYLPSGYELDEWDIEDETLENYRVTLFFSDGDKKIRLIQRKINEGTHLSAGFGEASTETTEINGEKGIIAFHENDYITVSFIDYRGIEHAIMGQITKNELLKIAESLN</sequence>
<name>A0A226BVG4_9FIRM</name>
<dbReference type="OrthoDB" id="2544256at2"/>
<accession>A0A226BVG4</accession>
<evidence type="ECO:0000256" key="1">
    <source>
        <dbReference type="SAM" id="Phobius"/>
    </source>
</evidence>
<comment type="caution">
    <text evidence="3">The sequence shown here is derived from an EMBL/GenBank/DDBJ whole genome shotgun (WGS) entry which is preliminary data.</text>
</comment>
<dbReference type="RefSeq" id="WP_089024547.1">
    <property type="nucleotide sequence ID" value="NZ_NIQC01000044.1"/>
</dbReference>
<feature type="domain" description="DUF4367" evidence="2">
    <location>
        <begin position="88"/>
        <end position="196"/>
    </location>
</feature>
<dbReference type="EMBL" id="NIQC01000044">
    <property type="protein sequence ID" value="OWZ82752.1"/>
    <property type="molecule type" value="Genomic_DNA"/>
</dbReference>
<evidence type="ECO:0000313" key="4">
    <source>
        <dbReference type="Proteomes" id="UP000214588"/>
    </source>
</evidence>
<dbReference type="Pfam" id="PF14285">
    <property type="entry name" value="DUF4367"/>
    <property type="match status" value="1"/>
</dbReference>
<keyword evidence="1" id="KW-1133">Transmembrane helix</keyword>
<feature type="transmembrane region" description="Helical" evidence="1">
    <location>
        <begin position="26"/>
        <end position="46"/>
    </location>
</feature>
<reference evidence="3 4" key="1">
    <citation type="submission" date="2017-06" db="EMBL/GenBank/DDBJ databases">
        <title>Draft Genome Sequence of Natranaerobius trueperi halophilic, alkalithermophilic bacteria from soda lakes.</title>
        <authorList>
            <person name="Zhao B."/>
        </authorList>
    </citation>
    <scope>NUCLEOTIDE SEQUENCE [LARGE SCALE GENOMIC DNA]</scope>
    <source>
        <strain evidence="3 4">DSM 18760</strain>
    </source>
</reference>
<gene>
    <name evidence="3" type="ORF">CDO51_12435</name>
</gene>
<keyword evidence="1" id="KW-0812">Transmembrane</keyword>
<keyword evidence="4" id="KW-1185">Reference proteome</keyword>
<evidence type="ECO:0000259" key="2">
    <source>
        <dbReference type="Pfam" id="PF14285"/>
    </source>
</evidence>
<dbReference type="Proteomes" id="UP000214588">
    <property type="component" value="Unassembled WGS sequence"/>
</dbReference>
<dbReference type="AlphaFoldDB" id="A0A226BVG4"/>
<evidence type="ECO:0000313" key="3">
    <source>
        <dbReference type="EMBL" id="OWZ82752.1"/>
    </source>
</evidence>
<proteinExistence type="predicted"/>
<dbReference type="InterPro" id="IPR025377">
    <property type="entry name" value="DUF4367"/>
</dbReference>